<feature type="domain" description="Beta-adaptin appendage C-terminal subdomain" evidence="1">
    <location>
        <begin position="19"/>
        <end position="136"/>
    </location>
</feature>
<protein>
    <recommendedName>
        <fullName evidence="1">Beta-adaptin appendage C-terminal subdomain domain-containing protein</fullName>
    </recommendedName>
</protein>
<dbReference type="SMART" id="SM01020">
    <property type="entry name" value="B2-adapt-app_C"/>
    <property type="match status" value="1"/>
</dbReference>
<evidence type="ECO:0000313" key="3">
    <source>
        <dbReference type="Proteomes" id="UP000324705"/>
    </source>
</evidence>
<dbReference type="OMA" id="FYLVECT"/>
<dbReference type="InterPro" id="IPR015151">
    <property type="entry name" value="B-adaptin_app_sub_C"/>
</dbReference>
<dbReference type="InterPro" id="IPR012295">
    <property type="entry name" value="TBP_dom_sf"/>
</dbReference>
<dbReference type="EMBL" id="LT934111">
    <property type="protein sequence ID" value="VAH10428.1"/>
    <property type="molecule type" value="Genomic_DNA"/>
</dbReference>
<reference evidence="2 3" key="1">
    <citation type="submission" date="2017-09" db="EMBL/GenBank/DDBJ databases">
        <authorList>
            <consortium name="International Durum Wheat Genome Sequencing Consortium (IDWGSC)"/>
            <person name="Milanesi L."/>
        </authorList>
    </citation>
    <scope>NUCLEOTIDE SEQUENCE [LARGE SCALE GENOMIC DNA]</scope>
    <source>
        <strain evidence="3">cv. Svevo</strain>
    </source>
</reference>
<dbReference type="Pfam" id="PF09066">
    <property type="entry name" value="B2-adapt-app_C"/>
    <property type="match status" value="1"/>
</dbReference>
<dbReference type="AlphaFoldDB" id="A0A9R0QHZ2"/>
<dbReference type="GO" id="GO:0016192">
    <property type="term" value="P:vesicle-mediated transport"/>
    <property type="evidence" value="ECO:0007669"/>
    <property type="project" value="InterPro"/>
</dbReference>
<organism evidence="2 3">
    <name type="scientific">Triticum turgidum subsp. durum</name>
    <name type="common">Durum wheat</name>
    <name type="synonym">Triticum durum</name>
    <dbReference type="NCBI Taxonomy" id="4567"/>
    <lineage>
        <taxon>Eukaryota</taxon>
        <taxon>Viridiplantae</taxon>
        <taxon>Streptophyta</taxon>
        <taxon>Embryophyta</taxon>
        <taxon>Tracheophyta</taxon>
        <taxon>Spermatophyta</taxon>
        <taxon>Magnoliopsida</taxon>
        <taxon>Liliopsida</taxon>
        <taxon>Poales</taxon>
        <taxon>Poaceae</taxon>
        <taxon>BOP clade</taxon>
        <taxon>Pooideae</taxon>
        <taxon>Triticodae</taxon>
        <taxon>Triticeae</taxon>
        <taxon>Triticinae</taxon>
        <taxon>Triticum</taxon>
    </lineage>
</organism>
<gene>
    <name evidence="2" type="ORF">TRITD_1Av1G209180</name>
</gene>
<evidence type="ECO:0000259" key="1">
    <source>
        <dbReference type="SMART" id="SM01020"/>
    </source>
</evidence>
<accession>A0A9R0QHZ2</accession>
<dbReference type="Gene3D" id="3.30.310.10">
    <property type="entry name" value="TATA-Binding Protein"/>
    <property type="match status" value="1"/>
</dbReference>
<dbReference type="Gramene" id="TRITD1Av1G209180.1">
    <property type="protein sequence ID" value="TRITD1Av1G209180.1"/>
    <property type="gene ID" value="TRITD1Av1G209180"/>
</dbReference>
<name>A0A9R0QHZ2_TRITD</name>
<dbReference type="Proteomes" id="UP000324705">
    <property type="component" value="Chromosome 1A"/>
</dbReference>
<dbReference type="FunFam" id="3.30.310.10:FF:000014">
    <property type="entry name" value="Beta-adaptin-like protein"/>
    <property type="match status" value="1"/>
</dbReference>
<sequence>MILGNGVPDAPAPPPPRALALDSRPVLDPRDFQNKWSQLALSVSQECSLTPQGAASLMNPQSLIRHMQSNYIQCVASGGQPPNCKFFFYGQKPGAADFYLVECTVNTASPKAKLKIKADDGATAEAFSTLFQSVLSEFGLS</sequence>
<proteinExistence type="predicted"/>
<dbReference type="GO" id="GO:0006886">
    <property type="term" value="P:intracellular protein transport"/>
    <property type="evidence" value="ECO:0007669"/>
    <property type="project" value="InterPro"/>
</dbReference>
<evidence type="ECO:0000313" key="2">
    <source>
        <dbReference type="EMBL" id="VAH10428.1"/>
    </source>
</evidence>
<dbReference type="GO" id="GO:0030131">
    <property type="term" value="C:clathrin adaptor complex"/>
    <property type="evidence" value="ECO:0007669"/>
    <property type="project" value="InterPro"/>
</dbReference>
<keyword evidence="3" id="KW-1185">Reference proteome</keyword>